<name>A0ABV5UQT1_9MICC</name>
<comment type="caution">
    <text evidence="5">The sequence shown here is derived from an EMBL/GenBank/DDBJ whole genome shotgun (WGS) entry which is preliminary data.</text>
</comment>
<evidence type="ECO:0000259" key="4">
    <source>
        <dbReference type="Pfam" id="PF13579"/>
    </source>
</evidence>
<evidence type="ECO:0000256" key="2">
    <source>
        <dbReference type="ARBA" id="ARBA00022676"/>
    </source>
</evidence>
<dbReference type="PANTHER" id="PTHR45947">
    <property type="entry name" value="SULFOQUINOVOSYL TRANSFERASE SQD2"/>
    <property type="match status" value="1"/>
</dbReference>
<dbReference type="Proteomes" id="UP001589536">
    <property type="component" value="Unassembled WGS sequence"/>
</dbReference>
<dbReference type="InterPro" id="IPR050194">
    <property type="entry name" value="Glycosyltransferase_grp1"/>
</dbReference>
<proteinExistence type="predicted"/>
<organism evidence="5 6">
    <name type="scientific">Arthrobacter methylotrophus</name>
    <dbReference type="NCBI Taxonomy" id="121291"/>
    <lineage>
        <taxon>Bacteria</taxon>
        <taxon>Bacillati</taxon>
        <taxon>Actinomycetota</taxon>
        <taxon>Actinomycetes</taxon>
        <taxon>Micrococcales</taxon>
        <taxon>Micrococcaceae</taxon>
        <taxon>Arthrobacter</taxon>
    </lineage>
</organism>
<dbReference type="PANTHER" id="PTHR45947:SF3">
    <property type="entry name" value="SULFOQUINOVOSYL TRANSFERASE SQD2"/>
    <property type="match status" value="1"/>
</dbReference>
<feature type="domain" description="Glycosyltransferase subfamily 4-like N-terminal" evidence="4">
    <location>
        <begin position="32"/>
        <end position="213"/>
    </location>
</feature>
<dbReference type="CDD" id="cd03794">
    <property type="entry name" value="GT4_WbuB-like"/>
    <property type="match status" value="1"/>
</dbReference>
<reference evidence="5 6" key="1">
    <citation type="submission" date="2024-09" db="EMBL/GenBank/DDBJ databases">
        <authorList>
            <person name="Sun Q."/>
            <person name="Mori K."/>
        </authorList>
    </citation>
    <scope>NUCLEOTIDE SEQUENCE [LARGE SCALE GENOMIC DNA]</scope>
    <source>
        <strain evidence="5 6">JCM 13519</strain>
    </source>
</reference>
<evidence type="ECO:0000313" key="5">
    <source>
        <dbReference type="EMBL" id="MFB9714884.1"/>
    </source>
</evidence>
<evidence type="ECO:0000256" key="3">
    <source>
        <dbReference type="ARBA" id="ARBA00022679"/>
    </source>
</evidence>
<accession>A0ABV5UQT1</accession>
<dbReference type="Pfam" id="PF13579">
    <property type="entry name" value="Glyco_trans_4_4"/>
    <property type="match status" value="1"/>
</dbReference>
<evidence type="ECO:0000313" key="6">
    <source>
        <dbReference type="Proteomes" id="UP001589536"/>
    </source>
</evidence>
<keyword evidence="3" id="KW-0808">Transferase</keyword>
<evidence type="ECO:0000256" key="1">
    <source>
        <dbReference type="ARBA" id="ARBA00021292"/>
    </source>
</evidence>
<keyword evidence="6" id="KW-1185">Reference proteome</keyword>
<dbReference type="InterPro" id="IPR028098">
    <property type="entry name" value="Glyco_trans_4-like_N"/>
</dbReference>
<gene>
    <name evidence="5" type="ORF">ACFFPI_12200</name>
</gene>
<protein>
    <recommendedName>
        <fullName evidence="1">D-inositol 3-phosphate glycosyltransferase</fullName>
    </recommendedName>
</protein>
<keyword evidence="2" id="KW-0328">Glycosyltransferase</keyword>
<dbReference type="EMBL" id="JBHMBH010000027">
    <property type="protein sequence ID" value="MFB9714884.1"/>
    <property type="molecule type" value="Genomic_DNA"/>
</dbReference>
<dbReference type="SUPFAM" id="SSF53756">
    <property type="entry name" value="UDP-Glycosyltransferase/glycogen phosphorylase"/>
    <property type="match status" value="1"/>
</dbReference>
<dbReference type="RefSeq" id="WP_345039952.1">
    <property type="nucleotide sequence ID" value="NZ_BAABED010000001.1"/>
</dbReference>
<dbReference type="Gene3D" id="3.40.50.2000">
    <property type="entry name" value="Glycogen Phosphorylase B"/>
    <property type="match status" value="2"/>
</dbReference>
<sequence length="415" mass="45640">MESPEHSAEPARPKPRVTVLTHSYWPESSPPQRRWSALIDEFRKSGWDIDVVTPVAHFPAGRRVLPASTAGRSFRSQIGRHGETVRRVPYLPHGNSQLARLVDHCYSAFWTVPAALLTRRPDIVVVTAPSLPILGAGYVVAKLRKVPLIIEMRDAWPDLARDARLVQGKVKSLFEVIVDHVQRRADLVVTVTDGFADVLRSRGIQNVATISNGLSVDSVPALPPPPGRRDIFEALYLGNHGESQNLEIAIRASAIVGSQMHLHMVGHGTRKLALQNLAKELDAPVTFHPSLIGQDVMDRYASADTCIVSLRDDWKSFETTVPSKTYEVLAIGRHMTAIVRGEAARIVAEAEAGDIVPSHPQALAALWQELSGNRGRLTRSAASRAWVKEHADYGILSERYMDLILGVVAGSIRRA</sequence>
<dbReference type="Pfam" id="PF13692">
    <property type="entry name" value="Glyco_trans_1_4"/>
    <property type="match status" value="1"/>
</dbReference>